<dbReference type="SUPFAM" id="SSF53850">
    <property type="entry name" value="Periplasmic binding protein-like II"/>
    <property type="match status" value="1"/>
</dbReference>
<comment type="subcellular location">
    <subcellularLocation>
        <location evidence="1">Cell membrane</location>
        <topology evidence="1">Multi-pass membrane protein</topology>
    </subcellularLocation>
    <subcellularLocation>
        <location evidence="19">Postsynaptic cell membrane</location>
    </subcellularLocation>
</comment>
<evidence type="ECO:0000256" key="24">
    <source>
        <dbReference type="SAM" id="Phobius"/>
    </source>
</evidence>
<evidence type="ECO:0000256" key="15">
    <source>
        <dbReference type="ARBA" id="ARBA00023257"/>
    </source>
</evidence>
<dbReference type="FunFam" id="3.40.190.10:FF:000010">
    <property type="entry name" value="glutamate receptor ionotropic, NMDA 1 isoform X1"/>
    <property type="match status" value="1"/>
</dbReference>
<feature type="compositionally biased region" description="Basic and acidic residues" evidence="23">
    <location>
        <begin position="297"/>
        <end position="322"/>
    </location>
</feature>
<evidence type="ECO:0000256" key="1">
    <source>
        <dbReference type="ARBA" id="ARBA00004651"/>
    </source>
</evidence>
<comment type="similarity">
    <text evidence="2">Belongs to the glutamate-gated ion channel (TC 1.A.10.1) family.</text>
</comment>
<dbReference type="InterPro" id="IPR049873">
    <property type="entry name" value="NMDA1-like_N"/>
</dbReference>
<feature type="binding site" evidence="20">
    <location>
        <position position="1522"/>
    </location>
    <ligand>
        <name>L-glutamate</name>
        <dbReference type="ChEBI" id="CHEBI:29985"/>
    </ligand>
</feature>
<evidence type="ECO:0000313" key="25">
    <source>
        <dbReference type="EMBL" id="CAD7228750.1"/>
    </source>
</evidence>
<feature type="region of interest" description="Disordered" evidence="23">
    <location>
        <begin position="200"/>
        <end position="233"/>
    </location>
</feature>
<keyword evidence="16" id="KW-1071">Ligand-gated ion channel</keyword>
<feature type="disulfide bond" evidence="22">
    <location>
        <begin position="1534"/>
        <end position="1591"/>
    </location>
</feature>
<dbReference type="Gene3D" id="3.40.190.10">
    <property type="entry name" value="Periplasmic binding protein-like II"/>
    <property type="match status" value="4"/>
</dbReference>
<sequence length="1696" mass="187905">MQSDNSVIHEQAENFQKQPMNYVSSCPNQPPIEPPTKQKHEGINTPVMIPRNAASTSPPEQASPRSPIAFKKHVASCQNQGKPGSVSQKDEMSKNSSVSPHQPLQNKSVTASQQELPTIVSLNPSTIATTSEQVQASRQEEAVIELAATQVIPQKPGSEFATVPTSKSQVTAPQNHATTSVTPSEVILCSAKALSDELRIENTPGTASDELMEKYPRLSSASSEPSLSRVKRQTKEKAVFSEAVGLPVANTFSQVGTLKLSGAESFLTPGERMKSLSGLIREKRLSPAIAGQPLKGSAKEIRDNFGGERSDDIVRAKVKEQNDQNTNCPRSIVEVLEDEISKESSPRTQEKSSSSSSDVPKPGISTMEFLKLPVDEEEEERPDPDQSSHRQEEKSGVPIVVIDLTKEPLEGEENSRMTEAQPVKLEVSPAGSPPVVSVGEGALVSPLTLIENGLRHLSEADGARLFDSILFPSSDANDGGNLRCTMMTLRRYLTLLSEEMGRENDILLLEKLRLSMLEEEIMVLRESLGRRQAHVDHLSEIMQHRRRQLSKVHALVVNRSHRAEGPSIVLPVKPGLPEAHSDLDEEAIALAETYLEARARTEALDYPVRSEAQRVSLHDAKELEIVSSNGGQNPVQNQEQERTTVLGNNGALTVKVTVSSAGPDLREILSGIPSKSPASPVFMIERSPTTPTHPVESASSVPSRSPFPLTPSAPEAPTSSAGLGLAPLPHIPIPYPRRRVQDKPYREGGVPPPQLRSSFPLPRHQRPSHYRLDRRTRPTVTPAPRLAKFPPPPRFPAPSVRPPPETEEQLAFVLEDSLAPPQDAKRSSFQEFASYVSPLQDFDGAVRLERLRAHVPRLCLKLRSKYPQLCSEEIHYHSLLHTHHVMYVDALENPTPSTPHENPTKYYFGCVLSDNQNVKFFTDYIDNVNHNNTPNLSFIHVPPGVTLYSASMLMNPNPIRTALQICNELITQQVYAIIVSHPQSGDLSPAAVSYTAGFYHIPVIGISSRDSAFSDKNIHVSFLRTVPPYSHQADVWVELLHSLEYKQVVMVQGSDTDGRTIMGRFQSLAHSLQDETNIKLEAVAEFESDSSDFNRHLEELMASPSRVILVYASRADAVRLFEAAAVHGMTGEGHVWIVTEQALDADNIPVGTLGLRLINANNEEYHIKDSLSVLVSALREMYSKEKISAAPQNCNNTGEAWETGDTFFRYIQKQILTNGLTGKVAFDENGDRINAEYEVINIDGDGRHKVVGKYAYSPILQRMNLELRESDIVWPGNVQKKPEGKYLPTHLQVVTIQEKPFVYTRRIEEDGACLEDEVPCPTGTNSTDDYGMYCCRGYCMDLLKALADTLQVIDFSKPFKYQGITILEKKQPKSSTLVSFLQPFRRTLWILVMVSVHVVALVLYLLDRFSPFGRFRLPNSDATEEDALNLSSAIWFSWGVLLNSGIGEGTPRSFSARVLGMLRNPMENFTYATVKGSAVDMYFRRQVELSNMYRTMEGNNFPSAEEAIMAVKSGQLNAFIWDSSRLEFEAAQDCDLVTAGELFGRSGYGIGLKKSSPWTDRVTLAILGFHEQGIMEDLDDKWIFQGMGYSCLEEEKAPATLGLKNMAGVFILVAAGIVGGVALIIIEIIYKKHSLRKQKRMELARHAADKWKSAVERRRNLRMAQEFQRGHHLKVNGVDRDRGPSVVSVLVEKPHI</sequence>
<dbReference type="InterPro" id="IPR001828">
    <property type="entry name" value="ANF_lig-bd_rcpt"/>
</dbReference>
<keyword evidence="22" id="KW-1015">Disulfide bond</keyword>
<keyword evidence="9 24" id="KW-1133">Transmembrane helix</keyword>
<evidence type="ECO:0000256" key="6">
    <source>
        <dbReference type="ARBA" id="ARBA00022475"/>
    </source>
</evidence>
<keyword evidence="13" id="KW-0675">Receptor</keyword>
<feature type="compositionally biased region" description="Pro residues" evidence="23">
    <location>
        <begin position="789"/>
        <end position="803"/>
    </location>
</feature>
<keyword evidence="15" id="KW-0628">Postsynaptic cell membrane</keyword>
<evidence type="ECO:0000256" key="11">
    <source>
        <dbReference type="ARBA" id="ARBA00023065"/>
    </source>
</evidence>
<evidence type="ECO:0000256" key="20">
    <source>
        <dbReference type="PIRSR" id="PIRSR601508-1"/>
    </source>
</evidence>
<evidence type="ECO:0000256" key="10">
    <source>
        <dbReference type="ARBA" id="ARBA00023018"/>
    </source>
</evidence>
<feature type="compositionally biased region" description="Basic and acidic residues" evidence="23">
    <location>
        <begin position="383"/>
        <end position="395"/>
    </location>
</feature>
<dbReference type="OrthoDB" id="5984008at2759"/>
<feature type="transmembrane region" description="Helical" evidence="24">
    <location>
        <begin position="1388"/>
        <end position="1406"/>
    </location>
</feature>
<keyword evidence="11" id="KW-0406">Ion transport</keyword>
<evidence type="ECO:0000256" key="9">
    <source>
        <dbReference type="ARBA" id="ARBA00022989"/>
    </source>
</evidence>
<feature type="compositionally biased region" description="Polar residues" evidence="23">
    <location>
        <begin position="76"/>
        <end position="87"/>
    </location>
</feature>
<dbReference type="InterPro" id="IPR001320">
    <property type="entry name" value="Iontro_rcpt_C"/>
</dbReference>
<evidence type="ECO:0000256" key="21">
    <source>
        <dbReference type="PIRSR" id="PIRSR601508-2"/>
    </source>
</evidence>
<dbReference type="SMART" id="SM00079">
    <property type="entry name" value="PBPe"/>
    <property type="match status" value="1"/>
</dbReference>
<feature type="region of interest" description="Disordered" evidence="23">
    <location>
        <begin position="1"/>
        <end position="124"/>
    </location>
</feature>
<dbReference type="GO" id="GO:0038023">
    <property type="term" value="F:signaling receptor activity"/>
    <property type="evidence" value="ECO:0007669"/>
    <property type="project" value="InterPro"/>
</dbReference>
<evidence type="ECO:0000256" key="5">
    <source>
        <dbReference type="ARBA" id="ARBA00022448"/>
    </source>
</evidence>
<keyword evidence="7" id="KW-0597">Phosphoprotein</keyword>
<dbReference type="SUPFAM" id="SSF53822">
    <property type="entry name" value="Periplasmic binding protein-like I"/>
    <property type="match status" value="1"/>
</dbReference>
<evidence type="ECO:0000256" key="19">
    <source>
        <dbReference type="ARBA" id="ARBA00034100"/>
    </source>
</evidence>
<feature type="compositionally biased region" description="Basic and acidic residues" evidence="23">
    <location>
        <begin position="339"/>
        <end position="350"/>
    </location>
</feature>
<organism evidence="25">
    <name type="scientific">Cyprideis torosa</name>
    <dbReference type="NCBI Taxonomy" id="163714"/>
    <lineage>
        <taxon>Eukaryota</taxon>
        <taxon>Metazoa</taxon>
        <taxon>Ecdysozoa</taxon>
        <taxon>Arthropoda</taxon>
        <taxon>Crustacea</taxon>
        <taxon>Oligostraca</taxon>
        <taxon>Ostracoda</taxon>
        <taxon>Podocopa</taxon>
        <taxon>Podocopida</taxon>
        <taxon>Cytherocopina</taxon>
        <taxon>Cytheroidea</taxon>
        <taxon>Cytherideidae</taxon>
        <taxon>Cyprideis</taxon>
    </lineage>
</organism>
<evidence type="ECO:0000256" key="4">
    <source>
        <dbReference type="ARBA" id="ARBA00015895"/>
    </source>
</evidence>
<evidence type="ECO:0000256" key="12">
    <source>
        <dbReference type="ARBA" id="ARBA00023136"/>
    </source>
</evidence>
<keyword evidence="12 24" id="KW-0472">Membrane</keyword>
<feature type="region of interest" description="Disordered" evidence="23">
    <location>
        <begin position="685"/>
        <end position="725"/>
    </location>
</feature>
<dbReference type="Pfam" id="PF10562">
    <property type="entry name" value="CaM_bdg_C0"/>
    <property type="match status" value="1"/>
</dbReference>
<evidence type="ECO:0000256" key="16">
    <source>
        <dbReference type="ARBA" id="ARBA00023286"/>
    </source>
</evidence>
<dbReference type="PANTHER" id="PTHR18966">
    <property type="entry name" value="IONOTROPIC GLUTAMATE RECEPTOR"/>
    <property type="match status" value="1"/>
</dbReference>
<dbReference type="GO" id="GO:0045211">
    <property type="term" value="C:postsynaptic membrane"/>
    <property type="evidence" value="ECO:0007669"/>
    <property type="project" value="UniProtKB-SubCell"/>
</dbReference>
<dbReference type="CDD" id="cd06379">
    <property type="entry name" value="PBP1_iGluR_NMDA_NR1"/>
    <property type="match status" value="1"/>
</dbReference>
<feature type="compositionally biased region" description="Polar residues" evidence="23">
    <location>
        <begin position="94"/>
        <end position="124"/>
    </location>
</feature>
<feature type="transmembrane region" description="Helical" evidence="24">
    <location>
        <begin position="1606"/>
        <end position="1630"/>
    </location>
</feature>
<comment type="function">
    <text evidence="18">NMDA receptor subtype of glutamate-gated ion channels with high calcium permeability and voltage-dependent sensitivity to magnesium. Mediated by glycine. This protein plays a key role in synaptic plasticity, synaptogenesis, excitotoxicity, memory acquisition and learning. It mediates neuronal functions in glutamate neurotransmission. Is involved in the cell surface targeting of NMDA receptors. Plays a role in associative learning and in long-term memory consolidation.</text>
</comment>
<evidence type="ECO:0000256" key="22">
    <source>
        <dbReference type="PIRSR" id="PIRSR601508-3"/>
    </source>
</evidence>
<keyword evidence="17" id="KW-0407">Ion channel</keyword>
<accession>A0A7R8WBV0</accession>
<evidence type="ECO:0000256" key="3">
    <source>
        <dbReference type="ARBA" id="ARBA00011106"/>
    </source>
</evidence>
<feature type="compositionally biased region" description="Polar residues" evidence="23">
    <location>
        <begin position="1"/>
        <end position="27"/>
    </location>
</feature>
<feature type="compositionally biased region" description="Polar residues" evidence="23">
    <location>
        <begin position="53"/>
        <end position="64"/>
    </location>
</feature>
<feature type="compositionally biased region" description="Low complexity" evidence="23">
    <location>
        <begin position="217"/>
        <end position="228"/>
    </location>
</feature>
<feature type="compositionally biased region" description="Low complexity" evidence="23">
    <location>
        <begin position="778"/>
        <end position="788"/>
    </location>
</feature>
<dbReference type="Gene3D" id="3.40.50.2300">
    <property type="match status" value="2"/>
</dbReference>
<keyword evidence="10" id="KW-0770">Synapse</keyword>
<evidence type="ECO:0000256" key="14">
    <source>
        <dbReference type="ARBA" id="ARBA00023180"/>
    </source>
</evidence>
<feature type="compositionally biased region" description="Polar residues" evidence="23">
    <location>
        <begin position="687"/>
        <end position="703"/>
    </location>
</feature>
<dbReference type="EMBL" id="OB661684">
    <property type="protein sequence ID" value="CAD7228750.1"/>
    <property type="molecule type" value="Genomic_DNA"/>
</dbReference>
<evidence type="ECO:0000256" key="17">
    <source>
        <dbReference type="ARBA" id="ARBA00023303"/>
    </source>
</evidence>
<reference evidence="25" key="1">
    <citation type="submission" date="2020-11" db="EMBL/GenBank/DDBJ databases">
        <authorList>
            <person name="Tran Van P."/>
        </authorList>
    </citation>
    <scope>NUCLEOTIDE SEQUENCE</scope>
</reference>
<dbReference type="InterPro" id="IPR015683">
    <property type="entry name" value="Ionotropic_Glu_rcpt"/>
</dbReference>
<keyword evidence="6" id="KW-1003">Cell membrane</keyword>
<keyword evidence="8 24" id="KW-0812">Transmembrane</keyword>
<dbReference type="InterPro" id="IPR018882">
    <property type="entry name" value="CaM-bd_C0_NMDA_rcpt_NR1"/>
</dbReference>
<name>A0A7R8WBV0_9CRUS</name>
<feature type="region of interest" description="Disordered" evidence="23">
    <location>
        <begin position="288"/>
        <end position="400"/>
    </location>
</feature>
<keyword evidence="14" id="KW-0325">Glycoprotein</keyword>
<dbReference type="InterPro" id="IPR001508">
    <property type="entry name" value="Iono_Glu_rcpt_met"/>
</dbReference>
<feature type="region of interest" description="Disordered" evidence="23">
    <location>
        <begin position="741"/>
        <end position="804"/>
    </location>
</feature>
<dbReference type="Pfam" id="PF01094">
    <property type="entry name" value="ANF_receptor"/>
    <property type="match status" value="1"/>
</dbReference>
<feature type="region of interest" description="Disordered" evidence="23">
    <location>
        <begin position="157"/>
        <end position="182"/>
    </location>
</feature>
<protein>
    <recommendedName>
        <fullName evidence="4">Glutamate [NMDA] receptor subunit 1</fullName>
    </recommendedName>
</protein>
<keyword evidence="5" id="KW-0813">Transport</keyword>
<evidence type="ECO:0000256" key="8">
    <source>
        <dbReference type="ARBA" id="ARBA00022692"/>
    </source>
</evidence>
<evidence type="ECO:0000256" key="7">
    <source>
        <dbReference type="ARBA" id="ARBA00022553"/>
    </source>
</evidence>
<dbReference type="GO" id="GO:0015276">
    <property type="term" value="F:ligand-gated monoatomic ion channel activity"/>
    <property type="evidence" value="ECO:0007669"/>
    <property type="project" value="InterPro"/>
</dbReference>
<comment type="subunit">
    <text evidence="3">Forms a heteromeric NMDA channel with Nmdar2.</text>
</comment>
<evidence type="ECO:0000256" key="13">
    <source>
        <dbReference type="ARBA" id="ARBA00023170"/>
    </source>
</evidence>
<dbReference type="Pfam" id="PF00060">
    <property type="entry name" value="Lig_chan"/>
    <property type="match status" value="1"/>
</dbReference>
<dbReference type="PRINTS" id="PR00177">
    <property type="entry name" value="NMDARECEPTOR"/>
</dbReference>
<evidence type="ECO:0000256" key="23">
    <source>
        <dbReference type="SAM" id="MobiDB-lite"/>
    </source>
</evidence>
<feature type="site" description="Interaction with the cone snail toxin Con-ikot-ikot" evidence="21">
    <location>
        <position position="1484"/>
    </location>
</feature>
<gene>
    <name evidence="25" type="ORF">CTOB1V02_LOCUS6628</name>
</gene>
<evidence type="ECO:0000256" key="18">
    <source>
        <dbReference type="ARBA" id="ARBA00024675"/>
    </source>
</evidence>
<dbReference type="InterPro" id="IPR028082">
    <property type="entry name" value="Peripla_BP_I"/>
</dbReference>
<proteinExistence type="inferred from homology"/>
<evidence type="ECO:0000256" key="2">
    <source>
        <dbReference type="ARBA" id="ARBA00008685"/>
    </source>
</evidence>
<feature type="compositionally biased region" description="Polar residues" evidence="23">
    <location>
        <begin position="163"/>
        <end position="182"/>
    </location>
</feature>